<dbReference type="InterPro" id="IPR002347">
    <property type="entry name" value="SDR_fam"/>
</dbReference>
<gene>
    <name evidence="6" type="ORF">BK809_0005712</name>
    <name evidence="4" type="ORF">SLS55_003376</name>
    <name evidence="5" type="ORF">UCDDS831_g07275</name>
</gene>
<dbReference type="STRING" id="420778.A0A0G2FWH7"/>
<dbReference type="PANTHER" id="PTHR43669">
    <property type="entry name" value="5-KETO-D-GLUCONATE 5-REDUCTASE"/>
    <property type="match status" value="1"/>
</dbReference>
<sequence length="270" mass="29723">MGFSYNKVLLIGATSGIGAGLADKFVQEGVKVVAVGRRKEKLDAFVAKHGGDQAASVVFDITNLSSIPRFVDEVTAAHPDIDSVFLNSGIQRGMNFTKPDKVDLGTFDLELTTNYTSFIHLTKYLLPFLQKQHNPTSIIYTTSGLALAPINFCPNYCATKAALHHFVLVLREQMKDGGFASLKVIEVFPPAVQTELHDADKQPYIENGRQLGMPLADFIAETWEGLANGREQIPVGTSKMSFEGWEQERQKAFLTTNQHMAGLLQGFYAH</sequence>
<dbReference type="Proteomes" id="UP001430584">
    <property type="component" value="Unassembled WGS sequence"/>
</dbReference>
<dbReference type="GO" id="GO:0016491">
    <property type="term" value="F:oxidoreductase activity"/>
    <property type="evidence" value="ECO:0007669"/>
    <property type="project" value="UniProtKB-KW"/>
</dbReference>
<name>A0A0G2FWH7_9PEZI</name>
<evidence type="ECO:0000256" key="1">
    <source>
        <dbReference type="ARBA" id="ARBA00006484"/>
    </source>
</evidence>
<dbReference type="AlphaFoldDB" id="A0A0G2FWH7"/>
<reference evidence="4 9" key="4">
    <citation type="submission" date="2024-02" db="EMBL/GenBank/DDBJ databases">
        <title>De novo assembly and annotation of 12 fungi associated with fruit tree decline syndrome in Ontario, Canada.</title>
        <authorList>
            <person name="Sulman M."/>
            <person name="Ellouze W."/>
            <person name="Ilyukhin E."/>
        </authorList>
    </citation>
    <scope>NUCLEOTIDE SEQUENCE [LARGE SCALE GENOMIC DNA]</scope>
    <source>
        <strain evidence="4 9">FDS-637</strain>
    </source>
</reference>
<comment type="caution">
    <text evidence="5">The sequence shown here is derived from an EMBL/GenBank/DDBJ whole genome shotgun (WGS) entry which is preliminary data.</text>
</comment>
<dbReference type="EMBL" id="MSZU01000074">
    <property type="protein sequence ID" value="OMP88991.1"/>
    <property type="molecule type" value="Genomic_DNA"/>
</dbReference>
<evidence type="ECO:0000256" key="2">
    <source>
        <dbReference type="ARBA" id="ARBA00022857"/>
    </source>
</evidence>
<evidence type="ECO:0000313" key="5">
    <source>
        <dbReference type="EMBL" id="KKY16183.1"/>
    </source>
</evidence>
<reference evidence="5 7" key="1">
    <citation type="submission" date="2015-03" db="EMBL/GenBank/DDBJ databases">
        <authorList>
            <person name="Morales-Cruz A."/>
            <person name="Amrine K.C."/>
            <person name="Cantu D."/>
        </authorList>
    </citation>
    <scope>NUCLEOTIDE SEQUENCE [LARGE SCALE GENOMIC DNA]</scope>
    <source>
        <strain evidence="5">DS831</strain>
    </source>
</reference>
<evidence type="ECO:0000256" key="3">
    <source>
        <dbReference type="ARBA" id="ARBA00023002"/>
    </source>
</evidence>
<keyword evidence="9" id="KW-1185">Reference proteome</keyword>
<dbReference type="EMBL" id="JAJVCZ030000003">
    <property type="protein sequence ID" value="KAL0261941.1"/>
    <property type="molecule type" value="Genomic_DNA"/>
</dbReference>
<proteinExistence type="inferred from homology"/>
<keyword evidence="2" id="KW-0521">NADP</keyword>
<dbReference type="EMBL" id="LAQI01000174">
    <property type="protein sequence ID" value="KKY16183.1"/>
    <property type="molecule type" value="Genomic_DNA"/>
</dbReference>
<dbReference type="PRINTS" id="PR00081">
    <property type="entry name" value="GDHRDH"/>
</dbReference>
<evidence type="ECO:0000313" key="4">
    <source>
        <dbReference type="EMBL" id="KAL0261941.1"/>
    </source>
</evidence>
<reference evidence="5 7" key="2">
    <citation type="submission" date="2015-05" db="EMBL/GenBank/DDBJ databases">
        <title>Distinctive expansion of gene families associated with plant cell wall degradation and secondary metabolism in the genomes of grapevine trunk pathogens.</title>
        <authorList>
            <person name="Lawrence D.P."/>
            <person name="Travadon R."/>
            <person name="Rolshausen P.E."/>
            <person name="Baumgartner K."/>
        </authorList>
    </citation>
    <scope>NUCLEOTIDE SEQUENCE [LARGE SCALE GENOMIC DNA]</scope>
    <source>
        <strain evidence="5">DS831</strain>
    </source>
</reference>
<keyword evidence="3" id="KW-0560">Oxidoreductase</keyword>
<evidence type="ECO:0000313" key="7">
    <source>
        <dbReference type="Proteomes" id="UP000034182"/>
    </source>
</evidence>
<dbReference type="Gene3D" id="3.40.50.720">
    <property type="entry name" value="NAD(P)-binding Rossmann-like Domain"/>
    <property type="match status" value="1"/>
</dbReference>
<dbReference type="Proteomes" id="UP000190776">
    <property type="component" value="Unassembled WGS sequence"/>
</dbReference>
<dbReference type="PANTHER" id="PTHR43669:SF11">
    <property type="entry name" value="SHORT-CHAIN DEHYDROGENASE_OXIDOREDUCTASE"/>
    <property type="match status" value="1"/>
</dbReference>
<dbReference type="InterPro" id="IPR020904">
    <property type="entry name" value="Sc_DH/Rdtase_CS"/>
</dbReference>
<dbReference type="SUPFAM" id="SSF51735">
    <property type="entry name" value="NAD(P)-binding Rossmann-fold domains"/>
    <property type="match status" value="1"/>
</dbReference>
<evidence type="ECO:0000313" key="8">
    <source>
        <dbReference type="Proteomes" id="UP000190776"/>
    </source>
</evidence>
<organism evidence="5 7">
    <name type="scientific">Diplodia seriata</name>
    <dbReference type="NCBI Taxonomy" id="420778"/>
    <lineage>
        <taxon>Eukaryota</taxon>
        <taxon>Fungi</taxon>
        <taxon>Dikarya</taxon>
        <taxon>Ascomycota</taxon>
        <taxon>Pezizomycotina</taxon>
        <taxon>Dothideomycetes</taxon>
        <taxon>Dothideomycetes incertae sedis</taxon>
        <taxon>Botryosphaeriales</taxon>
        <taxon>Botryosphaeriaceae</taxon>
        <taxon>Diplodia</taxon>
    </lineage>
</organism>
<dbReference type="Pfam" id="PF00106">
    <property type="entry name" value="adh_short"/>
    <property type="match status" value="1"/>
</dbReference>
<dbReference type="PROSITE" id="PS00061">
    <property type="entry name" value="ADH_SHORT"/>
    <property type="match status" value="1"/>
</dbReference>
<evidence type="ECO:0000313" key="9">
    <source>
        <dbReference type="Proteomes" id="UP001430584"/>
    </source>
</evidence>
<dbReference type="OrthoDB" id="37659at2759"/>
<evidence type="ECO:0000313" key="6">
    <source>
        <dbReference type="EMBL" id="OMP88991.1"/>
    </source>
</evidence>
<dbReference type="Proteomes" id="UP000034182">
    <property type="component" value="Unassembled WGS sequence"/>
</dbReference>
<protein>
    <submittedName>
        <fullName evidence="6">Putative oxidoreductase dltE</fullName>
    </submittedName>
    <submittedName>
        <fullName evidence="5">Putative short-chain dehydrogenase oxidoreductase</fullName>
    </submittedName>
</protein>
<comment type="similarity">
    <text evidence="1">Belongs to the short-chain dehydrogenases/reductases (SDR) family.</text>
</comment>
<reference evidence="6 8" key="3">
    <citation type="submission" date="2017-01" db="EMBL/GenBank/DDBJ databases">
        <title>Draft genome sequence of Diplodia seriata F98.1, a fungal species involved in grapevine trunk diseases.</title>
        <authorList>
            <person name="Robert-Siegwald G."/>
            <person name="Vallet J."/>
            <person name="Abou-Mansour E."/>
            <person name="Xu J."/>
            <person name="Rey P."/>
            <person name="Bertsch C."/>
            <person name="Rego C."/>
            <person name="Larignon P."/>
            <person name="Fontaine F."/>
            <person name="Lebrun M.-H."/>
        </authorList>
    </citation>
    <scope>NUCLEOTIDE SEQUENCE [LARGE SCALE GENOMIC DNA]</scope>
    <source>
        <strain evidence="6 8">F98.1</strain>
    </source>
</reference>
<dbReference type="InterPro" id="IPR036291">
    <property type="entry name" value="NAD(P)-bd_dom_sf"/>
</dbReference>
<accession>A0A0G2FWH7</accession>